<gene>
    <name evidence="2" type="ORF">TRP8649_00405</name>
</gene>
<dbReference type="OrthoDB" id="7810522at2"/>
<evidence type="ECO:0000313" key="3">
    <source>
        <dbReference type="Proteomes" id="UP000225972"/>
    </source>
</evidence>
<dbReference type="SUPFAM" id="SSF50969">
    <property type="entry name" value="YVTN repeat-like/Quinoprotein amine dehydrogenase"/>
    <property type="match status" value="1"/>
</dbReference>
<dbReference type="Proteomes" id="UP000225972">
    <property type="component" value="Unassembled WGS sequence"/>
</dbReference>
<sequence length="342" mass="37179">MTYLKPALAGLLLFAAGAQAQSIEGLSVSPDGKTVLMSGTNRVVYSVSTETMEVTDRRYVPQMVRQIIHSDDGSMVYLRDNDKRLIAYNTADMSEAWRTEDADEVVYAPEQGTLAILDEHWKDDSIRLMAADSGSQTARIALGKMKTDMFALGPDGRSALILTQSSKSDAEVKKDEPADMTKLQKADFKQRTDGYVSQVIAVDFDLGEFTQAESHYRVSFPHDVNMVDGKLLILRSNLDSAIVGSDGSAELIDLGKDHFNSAMLDKAGTTYILTRGTDLRFVPVGGGAAEGLLSVQRLQGGPAEWVTAITEGKDGTLYFATNAYRLIKVPADRGSAQVVSVY</sequence>
<dbReference type="InterPro" id="IPR015943">
    <property type="entry name" value="WD40/YVTN_repeat-like_dom_sf"/>
</dbReference>
<dbReference type="AlphaFoldDB" id="A0A238J6E6"/>
<dbReference type="InterPro" id="IPR011044">
    <property type="entry name" value="Quino_amine_DH_bsu"/>
</dbReference>
<keyword evidence="3" id="KW-1185">Reference proteome</keyword>
<accession>A0A238J6E6</accession>
<protein>
    <submittedName>
        <fullName evidence="2">Uncharacterized protein</fullName>
    </submittedName>
</protein>
<feature type="chain" id="PRO_5012692228" evidence="1">
    <location>
        <begin position="21"/>
        <end position="342"/>
    </location>
</feature>
<reference evidence="3" key="1">
    <citation type="submission" date="2017-05" db="EMBL/GenBank/DDBJ databases">
        <authorList>
            <person name="Rodrigo-Torres L."/>
            <person name="Arahal R. D."/>
            <person name="Lucena T."/>
        </authorList>
    </citation>
    <scope>NUCLEOTIDE SEQUENCE [LARGE SCALE GENOMIC DNA]</scope>
    <source>
        <strain evidence="3">CECT 8649</strain>
    </source>
</reference>
<dbReference type="Gene3D" id="2.130.10.10">
    <property type="entry name" value="YVTN repeat-like/Quinoprotein amine dehydrogenase"/>
    <property type="match status" value="1"/>
</dbReference>
<evidence type="ECO:0000256" key="1">
    <source>
        <dbReference type="SAM" id="SignalP"/>
    </source>
</evidence>
<organism evidence="2 3">
    <name type="scientific">Pelagimonas phthalicica</name>
    <dbReference type="NCBI Taxonomy" id="1037362"/>
    <lineage>
        <taxon>Bacteria</taxon>
        <taxon>Pseudomonadati</taxon>
        <taxon>Pseudomonadota</taxon>
        <taxon>Alphaproteobacteria</taxon>
        <taxon>Rhodobacterales</taxon>
        <taxon>Roseobacteraceae</taxon>
        <taxon>Pelagimonas</taxon>
    </lineage>
</organism>
<dbReference type="RefSeq" id="WP_099242100.1">
    <property type="nucleotide sequence ID" value="NZ_FXXP01000001.1"/>
</dbReference>
<feature type="signal peptide" evidence="1">
    <location>
        <begin position="1"/>
        <end position="20"/>
    </location>
</feature>
<proteinExistence type="predicted"/>
<evidence type="ECO:0000313" key="2">
    <source>
        <dbReference type="EMBL" id="SMX26331.1"/>
    </source>
</evidence>
<keyword evidence="1" id="KW-0732">Signal</keyword>
<dbReference type="EMBL" id="FXXP01000001">
    <property type="protein sequence ID" value="SMX26331.1"/>
    <property type="molecule type" value="Genomic_DNA"/>
</dbReference>
<name>A0A238J6E6_9RHOB</name>